<evidence type="ECO:0000313" key="2">
    <source>
        <dbReference type="Proteomes" id="UP000178726"/>
    </source>
</evidence>
<comment type="caution">
    <text evidence="1">The sequence shown here is derived from an EMBL/GenBank/DDBJ whole genome shotgun (WGS) entry which is preliminary data.</text>
</comment>
<evidence type="ECO:0000313" key="1">
    <source>
        <dbReference type="EMBL" id="OGH80859.1"/>
    </source>
</evidence>
<dbReference type="Proteomes" id="UP000178726">
    <property type="component" value="Unassembled WGS sequence"/>
</dbReference>
<sequence length="126" mass="14054">MNEAGIWVKVSINSVNLEQGYWHSGVPIDVVIESGANRIPADDLPSGQKPEYNPRKAVTKDGTVIELGPIDNDNPFGVSLSITRRNHERQIIWSSDLENCHSLVVSPNERYVAYKCELNGLIVRKL</sequence>
<protein>
    <submittedName>
        <fullName evidence="1">Uncharacterized protein</fullName>
    </submittedName>
</protein>
<gene>
    <name evidence="1" type="ORF">A3I29_03770</name>
</gene>
<reference evidence="1 2" key="1">
    <citation type="journal article" date="2016" name="Nat. Commun.">
        <title>Thousands of microbial genomes shed light on interconnected biogeochemical processes in an aquifer system.</title>
        <authorList>
            <person name="Anantharaman K."/>
            <person name="Brown C.T."/>
            <person name="Hug L.A."/>
            <person name="Sharon I."/>
            <person name="Castelle C.J."/>
            <person name="Probst A.J."/>
            <person name="Thomas B.C."/>
            <person name="Singh A."/>
            <person name="Wilkins M.J."/>
            <person name="Karaoz U."/>
            <person name="Brodie E.L."/>
            <person name="Williams K.H."/>
            <person name="Hubbard S.S."/>
            <person name="Banfield J.F."/>
        </authorList>
    </citation>
    <scope>NUCLEOTIDE SEQUENCE [LARGE SCALE GENOMIC DNA]</scope>
</reference>
<accession>A0A1F6NAF9</accession>
<dbReference type="AlphaFoldDB" id="A0A1F6NAF9"/>
<name>A0A1F6NAF9_9BACT</name>
<organism evidence="1 2">
    <name type="scientific">Candidatus Magasanikbacteria bacterium RIFCSPLOWO2_02_FULL_44_11</name>
    <dbReference type="NCBI Taxonomy" id="1798689"/>
    <lineage>
        <taxon>Bacteria</taxon>
        <taxon>Candidatus Magasanikiibacteriota</taxon>
    </lineage>
</organism>
<proteinExistence type="predicted"/>
<dbReference type="EMBL" id="MFQK01000022">
    <property type="protein sequence ID" value="OGH80859.1"/>
    <property type="molecule type" value="Genomic_DNA"/>
</dbReference>